<dbReference type="InterPro" id="IPR008928">
    <property type="entry name" value="6-hairpin_glycosidase_sf"/>
</dbReference>
<dbReference type="Gene3D" id="2.70.98.10">
    <property type="match status" value="1"/>
</dbReference>
<dbReference type="OMA" id="HVFLGAN"/>
<feature type="domain" description="Glycosyl hydrolase family 92" evidence="2">
    <location>
        <begin position="316"/>
        <end position="796"/>
    </location>
</feature>
<dbReference type="OrthoDB" id="449263at2759"/>
<name>A0A3E2GSQ9_SCYLI</name>
<evidence type="ECO:0000313" key="4">
    <source>
        <dbReference type="EMBL" id="RFU24048.1"/>
    </source>
</evidence>
<feature type="non-terminal residue" evidence="4">
    <location>
        <position position="1"/>
    </location>
</feature>
<evidence type="ECO:0000259" key="2">
    <source>
        <dbReference type="Pfam" id="PF07971"/>
    </source>
</evidence>
<evidence type="ECO:0000313" key="5">
    <source>
        <dbReference type="Proteomes" id="UP000258309"/>
    </source>
</evidence>
<dbReference type="PANTHER" id="PTHR12143">
    <property type="entry name" value="PEPTIDE N-GLYCANASE PNGASE -RELATED"/>
    <property type="match status" value="1"/>
</dbReference>
<dbReference type="GO" id="GO:0006516">
    <property type="term" value="P:glycoprotein catabolic process"/>
    <property type="evidence" value="ECO:0007669"/>
    <property type="project" value="TreeGrafter"/>
</dbReference>
<dbReference type="Gene3D" id="1.20.1050.60">
    <property type="entry name" value="alpha-1,2-mannosidase"/>
    <property type="match status" value="1"/>
</dbReference>
<comment type="caution">
    <text evidence="4">The sequence shown here is derived from an EMBL/GenBank/DDBJ whole genome shotgun (WGS) entry which is preliminary data.</text>
</comment>
<evidence type="ECO:0000256" key="1">
    <source>
        <dbReference type="SAM" id="MobiDB-lite"/>
    </source>
</evidence>
<dbReference type="GO" id="GO:0000224">
    <property type="term" value="F:peptide-N4-(N-acetyl-beta-glucosaminyl)asparagine amidase activity"/>
    <property type="evidence" value="ECO:0007669"/>
    <property type="project" value="TreeGrafter"/>
</dbReference>
<dbReference type="InterPro" id="IPR012939">
    <property type="entry name" value="Glyco_hydro_92"/>
</dbReference>
<feature type="compositionally biased region" description="Polar residues" evidence="1">
    <location>
        <begin position="812"/>
        <end position="821"/>
    </location>
</feature>
<dbReference type="GO" id="GO:0030246">
    <property type="term" value="F:carbohydrate binding"/>
    <property type="evidence" value="ECO:0007669"/>
    <property type="project" value="InterPro"/>
</dbReference>
<dbReference type="GO" id="GO:0005634">
    <property type="term" value="C:nucleus"/>
    <property type="evidence" value="ECO:0007669"/>
    <property type="project" value="TreeGrafter"/>
</dbReference>
<organism evidence="4 5">
    <name type="scientific">Scytalidium lignicola</name>
    <name type="common">Hyphomycete</name>
    <dbReference type="NCBI Taxonomy" id="5539"/>
    <lineage>
        <taxon>Eukaryota</taxon>
        <taxon>Fungi</taxon>
        <taxon>Dikarya</taxon>
        <taxon>Ascomycota</taxon>
        <taxon>Pezizomycotina</taxon>
        <taxon>Leotiomycetes</taxon>
        <taxon>Leotiomycetes incertae sedis</taxon>
        <taxon>Scytalidium</taxon>
    </lineage>
</organism>
<gene>
    <name evidence="4" type="ORF">B7463_g12286</name>
</gene>
<dbReference type="InterPro" id="IPR014718">
    <property type="entry name" value="GH-type_carb-bd"/>
</dbReference>
<reference evidence="4 5" key="1">
    <citation type="submission" date="2018-05" db="EMBL/GenBank/DDBJ databases">
        <title>Draft genome sequence of Scytalidium lignicola DSM 105466, a ubiquitous saprotrophic fungus.</title>
        <authorList>
            <person name="Buettner E."/>
            <person name="Gebauer A.M."/>
            <person name="Hofrichter M."/>
            <person name="Liers C."/>
            <person name="Kellner H."/>
        </authorList>
    </citation>
    <scope>NUCLEOTIDE SEQUENCE [LARGE SCALE GENOMIC DNA]</scope>
    <source>
        <strain evidence="4 5">DSM 105466</strain>
    </source>
</reference>
<proteinExistence type="predicted"/>
<keyword evidence="5" id="KW-1185">Reference proteome</keyword>
<dbReference type="InterPro" id="IPR050883">
    <property type="entry name" value="PNGase"/>
</dbReference>
<dbReference type="PANTHER" id="PTHR12143:SF42">
    <property type="entry name" value="PUTATIVE SUBFAMILY (AFU_ORTHOLOGUE AFUA_6G13760)-RELATED"/>
    <property type="match status" value="1"/>
</dbReference>
<dbReference type="FunFam" id="3.30.2080.10:FF:000001">
    <property type="entry name" value="Alpha-1,2-mannosidase subfamily"/>
    <property type="match status" value="1"/>
</dbReference>
<evidence type="ECO:0008006" key="6">
    <source>
        <dbReference type="Google" id="ProtNLM"/>
    </source>
</evidence>
<dbReference type="FunFam" id="1.20.1610.10:FF:000002">
    <property type="entry name" value="Alpha-1,2-mannosidase family protein"/>
    <property type="match status" value="1"/>
</dbReference>
<feature type="non-terminal residue" evidence="4">
    <location>
        <position position="821"/>
    </location>
</feature>
<dbReference type="GO" id="GO:0005975">
    <property type="term" value="P:carbohydrate metabolic process"/>
    <property type="evidence" value="ECO:0007669"/>
    <property type="project" value="InterPro"/>
</dbReference>
<dbReference type="Gene3D" id="1.20.1610.10">
    <property type="entry name" value="alpha-1,2-mannosidases domains"/>
    <property type="match status" value="1"/>
</dbReference>
<dbReference type="FunFam" id="1.20.1050.60:FF:000002">
    <property type="entry name" value="Glycosyl hydrolase family 92"/>
    <property type="match status" value="1"/>
</dbReference>
<dbReference type="Proteomes" id="UP000258309">
    <property type="component" value="Unassembled WGS sequence"/>
</dbReference>
<feature type="domain" description="Glycosyl hydrolase family 92 N-terminal" evidence="3">
    <location>
        <begin position="65"/>
        <end position="310"/>
    </location>
</feature>
<evidence type="ECO:0000259" key="3">
    <source>
        <dbReference type="Pfam" id="PF17678"/>
    </source>
</evidence>
<sequence length="821" mass="91117">MNLSPPAPRPLHIKRPRKATVSGSEAFLCALATVFLYFTLINPWQSESGFGVDHTHVDALDRLRYVNMFIGTVNGGHAFPGATLPYGMAKASADCIGEAHGGFATDGSDISGFSHMHDSGTGGTISLGNFPLFPQYCPDDDLSQCKFTRVQRRVPRGEYDASPGYFTLTLADGIRGETTVTEHTALYRFTFPRNMTSTGNIGSPVITLDLNDLANTRTGETTVTIDPQTKHIIGNATFHPSFGIGKYTLYYCAAFKGPSEPFIAVWHGSSNIRVEANLTWSGYEAGGALAKFDMPPTADKASVLIRVGLSFISADQACENAESEIPDFNFERVKRAAEIKWQKKLGVISTVPGGIDKDLEIIFWSGFYRAMISPQDYTNENPLWNSTEPYFDSFYCIWDSFRSQHPFLTLVDPLEETRMVRALVDIYKHEGKLPDCRMSLSKGYTQGGSNADIVIADAYIKNLGGDIDWDLAYEALVSDAEEEPLSWNVAGRGGLKSWKELGFIPFRDTQHQGQGLMTRSVSRTVEYAYDDFCIAEMAEKLGHMEDYGKYIARAGNWRNLFKEDQTSSIGGVDTGFVGFLQPRRNNLTWEFQDPSFCSPLLNMDSCYLDGGGHETYEGSCWLYTFFVPQDMASLVTLLGGPSQLVERLHFLHESGLLYMGNEQAFLTVFLYHYAGRPALSAERAHYYIPREFNNTITGIPGNDDSGAMGSFITLTMMGVFPNPGQDVYFIIPPFFESVSIRNEQTGKIATIKNINFDPGYRNIYIQNATRDGNPWTKNWIDHSFFAEGGVLELALGPEESTWGRKEGDLPPSISTSQQAIT</sequence>
<dbReference type="SUPFAM" id="SSF48208">
    <property type="entry name" value="Six-hairpin glycosidases"/>
    <property type="match status" value="1"/>
</dbReference>
<dbReference type="InterPro" id="IPR041371">
    <property type="entry name" value="GH92_N"/>
</dbReference>
<dbReference type="Gene3D" id="3.30.2080.10">
    <property type="entry name" value="GH92 mannosidase domain"/>
    <property type="match status" value="1"/>
</dbReference>
<dbReference type="NCBIfam" id="TIGR01180">
    <property type="entry name" value="aman2_put"/>
    <property type="match status" value="1"/>
</dbReference>
<dbReference type="EMBL" id="NCSJ02000523">
    <property type="protein sequence ID" value="RFU24048.1"/>
    <property type="molecule type" value="Genomic_DNA"/>
</dbReference>
<dbReference type="AlphaFoldDB" id="A0A3E2GSQ9"/>
<accession>A0A3E2GSQ9</accession>
<dbReference type="InterPro" id="IPR005887">
    <property type="entry name" value="GH92_a_mannosidase_put"/>
</dbReference>
<dbReference type="GO" id="GO:0005829">
    <property type="term" value="C:cytosol"/>
    <property type="evidence" value="ECO:0007669"/>
    <property type="project" value="TreeGrafter"/>
</dbReference>
<protein>
    <recommendedName>
        <fullName evidence="6">Glycoside hydrolase family 92 protein</fullName>
    </recommendedName>
</protein>
<feature type="region of interest" description="Disordered" evidence="1">
    <location>
        <begin position="801"/>
        <end position="821"/>
    </location>
</feature>
<dbReference type="Pfam" id="PF17678">
    <property type="entry name" value="Glyco_hydro_92N"/>
    <property type="match status" value="1"/>
</dbReference>
<dbReference type="Pfam" id="PF07971">
    <property type="entry name" value="Glyco_hydro_92"/>
    <property type="match status" value="1"/>
</dbReference>
<dbReference type="STRING" id="5539.A0A3E2GSQ9"/>